<keyword evidence="1" id="KW-0479">Metal-binding</keyword>
<sequence length="85" mass="9643">MPFLDKCCVENCMGISKSRFSVPKLSHEKWEKALGKVLNKRSRVCGDHFEPQDIINTWVSGEGSSKYTICLKKPRLRSGAVPLLY</sequence>
<dbReference type="Pfam" id="PF05485">
    <property type="entry name" value="THAP"/>
    <property type="match status" value="1"/>
</dbReference>
<dbReference type="AlphaFoldDB" id="A0AAV0YDX3"/>
<keyword evidence="3" id="KW-0862">Zinc</keyword>
<dbReference type="InterPro" id="IPR038441">
    <property type="entry name" value="THAP_Znf_sf"/>
</dbReference>
<dbReference type="GO" id="GO:0003677">
    <property type="term" value="F:DNA binding"/>
    <property type="evidence" value="ECO:0007669"/>
    <property type="project" value="UniProtKB-KW"/>
</dbReference>
<evidence type="ECO:0000256" key="3">
    <source>
        <dbReference type="ARBA" id="ARBA00022833"/>
    </source>
</evidence>
<keyword evidence="4" id="KW-0238">DNA-binding</keyword>
<evidence type="ECO:0000256" key="4">
    <source>
        <dbReference type="ARBA" id="ARBA00023125"/>
    </source>
</evidence>
<name>A0AAV0YDX3_9HEMI</name>
<dbReference type="GO" id="GO:0008270">
    <property type="term" value="F:zinc ion binding"/>
    <property type="evidence" value="ECO:0007669"/>
    <property type="project" value="UniProtKB-KW"/>
</dbReference>
<organism evidence="6 7">
    <name type="scientific">Macrosiphum euphorbiae</name>
    <name type="common">potato aphid</name>
    <dbReference type="NCBI Taxonomy" id="13131"/>
    <lineage>
        <taxon>Eukaryota</taxon>
        <taxon>Metazoa</taxon>
        <taxon>Ecdysozoa</taxon>
        <taxon>Arthropoda</taxon>
        <taxon>Hexapoda</taxon>
        <taxon>Insecta</taxon>
        <taxon>Pterygota</taxon>
        <taxon>Neoptera</taxon>
        <taxon>Paraneoptera</taxon>
        <taxon>Hemiptera</taxon>
        <taxon>Sternorrhyncha</taxon>
        <taxon>Aphidomorpha</taxon>
        <taxon>Aphidoidea</taxon>
        <taxon>Aphididae</taxon>
        <taxon>Macrosiphini</taxon>
        <taxon>Macrosiphum</taxon>
    </lineage>
</organism>
<keyword evidence="2" id="KW-0863">Zinc-finger</keyword>
<dbReference type="InterPro" id="IPR006612">
    <property type="entry name" value="THAP_Znf"/>
</dbReference>
<proteinExistence type="predicted"/>
<gene>
    <name evidence="6" type="ORF">MEUPH1_LOCUS30663</name>
</gene>
<dbReference type="Gene3D" id="6.20.210.20">
    <property type="entry name" value="THAP domain"/>
    <property type="match status" value="1"/>
</dbReference>
<dbReference type="Proteomes" id="UP001160148">
    <property type="component" value="Unassembled WGS sequence"/>
</dbReference>
<evidence type="ECO:0000256" key="1">
    <source>
        <dbReference type="ARBA" id="ARBA00022723"/>
    </source>
</evidence>
<evidence type="ECO:0000259" key="5">
    <source>
        <dbReference type="SMART" id="SM00980"/>
    </source>
</evidence>
<evidence type="ECO:0000313" key="6">
    <source>
        <dbReference type="EMBL" id="CAI6377396.1"/>
    </source>
</evidence>
<evidence type="ECO:0000313" key="7">
    <source>
        <dbReference type="Proteomes" id="UP001160148"/>
    </source>
</evidence>
<dbReference type="EMBL" id="CARXXK010001738">
    <property type="protein sequence ID" value="CAI6377396.1"/>
    <property type="molecule type" value="Genomic_DNA"/>
</dbReference>
<accession>A0AAV0YDX3</accession>
<dbReference type="SMART" id="SM00980">
    <property type="entry name" value="THAP"/>
    <property type="match status" value="1"/>
</dbReference>
<feature type="domain" description="THAP-type" evidence="5">
    <location>
        <begin position="5"/>
        <end position="83"/>
    </location>
</feature>
<evidence type="ECO:0000256" key="2">
    <source>
        <dbReference type="ARBA" id="ARBA00022771"/>
    </source>
</evidence>
<dbReference type="SUPFAM" id="SSF57716">
    <property type="entry name" value="Glucocorticoid receptor-like (DNA-binding domain)"/>
    <property type="match status" value="1"/>
</dbReference>
<comment type="caution">
    <text evidence="6">The sequence shown here is derived from an EMBL/GenBank/DDBJ whole genome shotgun (WGS) entry which is preliminary data.</text>
</comment>
<reference evidence="6 7" key="1">
    <citation type="submission" date="2023-01" db="EMBL/GenBank/DDBJ databases">
        <authorList>
            <person name="Whitehead M."/>
        </authorList>
    </citation>
    <scope>NUCLEOTIDE SEQUENCE [LARGE SCALE GENOMIC DNA]</scope>
</reference>
<keyword evidence="7" id="KW-1185">Reference proteome</keyword>
<protein>
    <recommendedName>
        <fullName evidence="5">THAP-type domain-containing protein</fullName>
    </recommendedName>
</protein>